<organism evidence="12 13">
    <name type="scientific">Dyella agri</name>
    <dbReference type="NCBI Taxonomy" id="1926869"/>
    <lineage>
        <taxon>Bacteria</taxon>
        <taxon>Pseudomonadati</taxon>
        <taxon>Pseudomonadota</taxon>
        <taxon>Gammaproteobacteria</taxon>
        <taxon>Lysobacterales</taxon>
        <taxon>Rhodanobacteraceae</taxon>
        <taxon>Dyella</taxon>
    </lineage>
</organism>
<feature type="modified residue" description="4-aspartylphosphate" evidence="8">
    <location>
        <position position="51"/>
    </location>
</feature>
<evidence type="ECO:0000313" key="12">
    <source>
        <dbReference type="EMBL" id="MFK2931925.1"/>
    </source>
</evidence>
<feature type="DNA-binding region" description="OmpR/PhoB-type" evidence="9">
    <location>
        <begin position="124"/>
        <end position="218"/>
    </location>
</feature>
<dbReference type="InterPro" id="IPR001789">
    <property type="entry name" value="Sig_transdc_resp-reg_receiver"/>
</dbReference>
<dbReference type="Gene3D" id="3.40.50.2300">
    <property type="match status" value="1"/>
</dbReference>
<evidence type="ECO:0000256" key="1">
    <source>
        <dbReference type="ARBA" id="ARBA00004496"/>
    </source>
</evidence>
<dbReference type="CDD" id="cd00383">
    <property type="entry name" value="trans_reg_C"/>
    <property type="match status" value="1"/>
</dbReference>
<dbReference type="InterPro" id="IPR011006">
    <property type="entry name" value="CheY-like_superfamily"/>
</dbReference>
<keyword evidence="2" id="KW-0963">Cytoplasm</keyword>
<dbReference type="InterPro" id="IPR001867">
    <property type="entry name" value="OmpR/PhoB-type_DNA-bd"/>
</dbReference>
<dbReference type="SMART" id="SM00862">
    <property type="entry name" value="Trans_reg_C"/>
    <property type="match status" value="1"/>
</dbReference>
<evidence type="ECO:0000256" key="7">
    <source>
        <dbReference type="ARBA" id="ARBA00023163"/>
    </source>
</evidence>
<evidence type="ECO:0000256" key="5">
    <source>
        <dbReference type="ARBA" id="ARBA00023015"/>
    </source>
</evidence>
<dbReference type="PROSITE" id="PS51755">
    <property type="entry name" value="OMPR_PHOB"/>
    <property type="match status" value="1"/>
</dbReference>
<evidence type="ECO:0000256" key="3">
    <source>
        <dbReference type="ARBA" id="ARBA00022553"/>
    </source>
</evidence>
<keyword evidence="4" id="KW-0902">Two-component regulatory system</keyword>
<dbReference type="InterPro" id="IPR039420">
    <property type="entry name" value="WalR-like"/>
</dbReference>
<dbReference type="RefSeq" id="WP_404541020.1">
    <property type="nucleotide sequence ID" value="NZ_JADIKL010000008.1"/>
</dbReference>
<feature type="domain" description="Response regulatory" evidence="10">
    <location>
        <begin position="2"/>
        <end position="116"/>
    </location>
</feature>
<reference evidence="12 13" key="1">
    <citation type="submission" date="2020-10" db="EMBL/GenBank/DDBJ databases">
        <title>Phylogeny of dyella-like bacteria.</title>
        <authorList>
            <person name="Fu J."/>
        </authorList>
    </citation>
    <scope>NUCLEOTIDE SEQUENCE [LARGE SCALE GENOMIC DNA]</scope>
    <source>
        <strain evidence="12 13">DKC-1</strain>
    </source>
</reference>
<dbReference type="PROSITE" id="PS50110">
    <property type="entry name" value="RESPONSE_REGULATORY"/>
    <property type="match status" value="1"/>
</dbReference>
<dbReference type="InterPro" id="IPR036388">
    <property type="entry name" value="WH-like_DNA-bd_sf"/>
</dbReference>
<dbReference type="PANTHER" id="PTHR48111:SF35">
    <property type="entry name" value="TRANSCRIPTIONAL REGULATORY PROTEIN QSEB"/>
    <property type="match status" value="1"/>
</dbReference>
<dbReference type="Gene3D" id="6.10.250.690">
    <property type="match status" value="1"/>
</dbReference>
<evidence type="ECO:0000256" key="2">
    <source>
        <dbReference type="ARBA" id="ARBA00022490"/>
    </source>
</evidence>
<protein>
    <submittedName>
        <fullName evidence="12">Response regulator</fullName>
    </submittedName>
</protein>
<sequence>MHIMLVEDDAQLGEAIRHALVQQAYVVTWLRNGREAARGLRDQSADLVLLDLGLPDRDGLDLLGEARRNNIKTPVLVMTARDELETRIRGLDLGADDYLIKPFHLDELAARIRSLIRRTRGLADNMIEAGDLSMNLASSEVMFRGKPVALTRREFALLRVLMERAGRIVRRETLENSVYGIDNPVEGNALEVQVHWLRRKLGADAIRTVRGIGYMLPREPR</sequence>
<comment type="caution">
    <text evidence="12">The sequence shown here is derived from an EMBL/GenBank/DDBJ whole genome shotgun (WGS) entry which is preliminary data.</text>
</comment>
<dbReference type="PANTHER" id="PTHR48111">
    <property type="entry name" value="REGULATOR OF RPOS"/>
    <property type="match status" value="1"/>
</dbReference>
<dbReference type="EMBL" id="JADIKL010000008">
    <property type="protein sequence ID" value="MFK2931925.1"/>
    <property type="molecule type" value="Genomic_DNA"/>
</dbReference>
<dbReference type="SMART" id="SM00448">
    <property type="entry name" value="REC"/>
    <property type="match status" value="1"/>
</dbReference>
<evidence type="ECO:0000256" key="8">
    <source>
        <dbReference type="PROSITE-ProRule" id="PRU00169"/>
    </source>
</evidence>
<dbReference type="Pfam" id="PF00486">
    <property type="entry name" value="Trans_reg_C"/>
    <property type="match status" value="1"/>
</dbReference>
<evidence type="ECO:0000259" key="10">
    <source>
        <dbReference type="PROSITE" id="PS50110"/>
    </source>
</evidence>
<evidence type="ECO:0000259" key="11">
    <source>
        <dbReference type="PROSITE" id="PS51755"/>
    </source>
</evidence>
<keyword evidence="13" id="KW-1185">Reference proteome</keyword>
<dbReference type="Proteomes" id="UP001620397">
    <property type="component" value="Unassembled WGS sequence"/>
</dbReference>
<gene>
    <name evidence="12" type="ORF">ISP14_14105</name>
</gene>
<feature type="domain" description="OmpR/PhoB-type" evidence="11">
    <location>
        <begin position="124"/>
        <end position="218"/>
    </location>
</feature>
<dbReference type="CDD" id="cd17624">
    <property type="entry name" value="REC_OmpR_PmrA-like"/>
    <property type="match status" value="1"/>
</dbReference>
<evidence type="ECO:0000313" key="13">
    <source>
        <dbReference type="Proteomes" id="UP001620397"/>
    </source>
</evidence>
<name>A0ABW8KIF7_9GAMM</name>
<evidence type="ECO:0000256" key="9">
    <source>
        <dbReference type="PROSITE-ProRule" id="PRU01091"/>
    </source>
</evidence>
<proteinExistence type="predicted"/>
<dbReference type="Pfam" id="PF00072">
    <property type="entry name" value="Response_reg"/>
    <property type="match status" value="1"/>
</dbReference>
<evidence type="ECO:0000256" key="4">
    <source>
        <dbReference type="ARBA" id="ARBA00023012"/>
    </source>
</evidence>
<comment type="subcellular location">
    <subcellularLocation>
        <location evidence="1">Cytoplasm</location>
    </subcellularLocation>
</comment>
<accession>A0ABW8KIF7</accession>
<dbReference type="SUPFAM" id="SSF52172">
    <property type="entry name" value="CheY-like"/>
    <property type="match status" value="1"/>
</dbReference>
<dbReference type="Gene3D" id="1.10.10.10">
    <property type="entry name" value="Winged helix-like DNA-binding domain superfamily/Winged helix DNA-binding domain"/>
    <property type="match status" value="1"/>
</dbReference>
<keyword evidence="6 9" id="KW-0238">DNA-binding</keyword>
<keyword evidence="3 8" id="KW-0597">Phosphoprotein</keyword>
<evidence type="ECO:0000256" key="6">
    <source>
        <dbReference type="ARBA" id="ARBA00023125"/>
    </source>
</evidence>
<keyword evidence="7" id="KW-0804">Transcription</keyword>
<keyword evidence="5" id="KW-0805">Transcription regulation</keyword>